<dbReference type="AlphaFoldDB" id="A0AAD3SZL5"/>
<evidence type="ECO:0000313" key="1">
    <source>
        <dbReference type="EMBL" id="GMH19744.1"/>
    </source>
</evidence>
<dbReference type="PANTHER" id="PTHR33223">
    <property type="entry name" value="CCHC-TYPE DOMAIN-CONTAINING PROTEIN"/>
    <property type="match status" value="1"/>
</dbReference>
<proteinExistence type="predicted"/>
<sequence>MAAPPHVEEKLEKVLQQVFGGDNGGGVDLCQSPFTAEIWAKPLLLKFKMSNLDIYDGSADPIDHLDHFREHLSLQNLNEMTMCQYFPLTLKGDARVWQIKKQPWHLARVKKGARESLRGFLAKFIAEARQIPKLTDGVKLNAFLSELEGVAFFKHLIYNGRQTFAEAEAGTRAYIAVEEANDTKRPIQVESFPSRPVEGKRKHED</sequence>
<protein>
    <submittedName>
        <fullName evidence="1">Uncharacterized protein</fullName>
    </submittedName>
</protein>
<organism evidence="1 2">
    <name type="scientific">Nepenthes gracilis</name>
    <name type="common">Slender pitcher plant</name>
    <dbReference type="NCBI Taxonomy" id="150966"/>
    <lineage>
        <taxon>Eukaryota</taxon>
        <taxon>Viridiplantae</taxon>
        <taxon>Streptophyta</taxon>
        <taxon>Embryophyta</taxon>
        <taxon>Tracheophyta</taxon>
        <taxon>Spermatophyta</taxon>
        <taxon>Magnoliopsida</taxon>
        <taxon>eudicotyledons</taxon>
        <taxon>Gunneridae</taxon>
        <taxon>Pentapetalae</taxon>
        <taxon>Caryophyllales</taxon>
        <taxon>Nepenthaceae</taxon>
        <taxon>Nepenthes</taxon>
    </lineage>
</organism>
<evidence type="ECO:0000313" key="2">
    <source>
        <dbReference type="Proteomes" id="UP001279734"/>
    </source>
</evidence>
<dbReference type="EMBL" id="BSYO01000021">
    <property type="protein sequence ID" value="GMH19744.1"/>
    <property type="molecule type" value="Genomic_DNA"/>
</dbReference>
<keyword evidence="2" id="KW-1185">Reference proteome</keyword>
<dbReference type="Proteomes" id="UP001279734">
    <property type="component" value="Unassembled WGS sequence"/>
</dbReference>
<dbReference type="PANTHER" id="PTHR33223:SF10">
    <property type="entry name" value="AMINOTRANSFERASE-LIKE PLANT MOBILE DOMAIN-CONTAINING PROTEIN"/>
    <property type="match status" value="1"/>
</dbReference>
<comment type="caution">
    <text evidence="1">The sequence shown here is derived from an EMBL/GenBank/DDBJ whole genome shotgun (WGS) entry which is preliminary data.</text>
</comment>
<name>A0AAD3SZL5_NEPGR</name>
<accession>A0AAD3SZL5</accession>
<gene>
    <name evidence="1" type="ORF">Nepgr_021585</name>
</gene>
<reference evidence="1" key="1">
    <citation type="submission" date="2023-05" db="EMBL/GenBank/DDBJ databases">
        <title>Nepenthes gracilis genome sequencing.</title>
        <authorList>
            <person name="Fukushima K."/>
        </authorList>
    </citation>
    <scope>NUCLEOTIDE SEQUENCE</scope>
    <source>
        <strain evidence="1">SING2019-196</strain>
    </source>
</reference>